<dbReference type="RefSeq" id="WP_122147901.1">
    <property type="nucleotide sequence ID" value="NZ_RFFI01000008.1"/>
</dbReference>
<evidence type="ECO:0000256" key="1">
    <source>
        <dbReference type="SAM" id="Phobius"/>
    </source>
</evidence>
<organism evidence="2 3">
    <name type="scientific">Cellulomonas triticagri</name>
    <dbReference type="NCBI Taxonomy" id="2483352"/>
    <lineage>
        <taxon>Bacteria</taxon>
        <taxon>Bacillati</taxon>
        <taxon>Actinomycetota</taxon>
        <taxon>Actinomycetes</taxon>
        <taxon>Micrococcales</taxon>
        <taxon>Cellulomonadaceae</taxon>
        <taxon>Cellulomonas</taxon>
    </lineage>
</organism>
<reference evidence="2 3" key="1">
    <citation type="submission" date="2018-10" db="EMBL/GenBank/DDBJ databases">
        <title>Isolation, diversity and antifungal activity of actinobacteria from wheat.</title>
        <authorList>
            <person name="Han C."/>
        </authorList>
    </citation>
    <scope>NUCLEOTIDE SEQUENCE [LARGE SCALE GENOMIC DNA]</scope>
    <source>
        <strain evidence="2 3">NEAU-YY56</strain>
    </source>
</reference>
<keyword evidence="1" id="KW-1133">Transmembrane helix</keyword>
<comment type="caution">
    <text evidence="2">The sequence shown here is derived from an EMBL/GenBank/DDBJ whole genome shotgun (WGS) entry which is preliminary data.</text>
</comment>
<gene>
    <name evidence="2" type="ORF">EBM89_02595</name>
</gene>
<keyword evidence="1" id="KW-0472">Membrane</keyword>
<proteinExistence type="predicted"/>
<keyword evidence="1" id="KW-0812">Transmembrane</keyword>
<name>A0A3M2JUU7_9CELL</name>
<evidence type="ECO:0008006" key="4">
    <source>
        <dbReference type="Google" id="ProtNLM"/>
    </source>
</evidence>
<feature type="transmembrane region" description="Helical" evidence="1">
    <location>
        <begin position="80"/>
        <end position="99"/>
    </location>
</feature>
<evidence type="ECO:0000313" key="3">
    <source>
        <dbReference type="Proteomes" id="UP000269289"/>
    </source>
</evidence>
<feature type="transmembrane region" description="Helical" evidence="1">
    <location>
        <begin position="106"/>
        <end position="124"/>
    </location>
</feature>
<dbReference type="AlphaFoldDB" id="A0A3M2JUU7"/>
<dbReference type="Proteomes" id="UP000269289">
    <property type="component" value="Unassembled WGS sequence"/>
</dbReference>
<feature type="transmembrane region" description="Helical" evidence="1">
    <location>
        <begin position="136"/>
        <end position="162"/>
    </location>
</feature>
<feature type="transmembrane region" description="Helical" evidence="1">
    <location>
        <begin position="38"/>
        <end position="60"/>
    </location>
</feature>
<feature type="transmembrane region" description="Helical" evidence="1">
    <location>
        <begin position="182"/>
        <end position="205"/>
    </location>
</feature>
<evidence type="ECO:0000313" key="2">
    <source>
        <dbReference type="EMBL" id="RMI13878.1"/>
    </source>
</evidence>
<sequence length="209" mass="20604">MTGPAVEVARLAPDLAPRSPRGAALRGLVLGGARGADVTVAAVLALAIAGIGAAAGYGAYAPDPGQGGVVPGPGTLPSTVLTILGQNLGAVLLAFTGAMTWGLGTIAALLTTSAWVGATAHAVIAEIGAQEVVARVLPYVLLEFGGLLLAAAGGLYPVVVLVGSLFRGRPRPPFAVALRTSLGLLLTGMLLVVVGAVVEAALIVWTHPS</sequence>
<protein>
    <recommendedName>
        <fullName evidence="4">Stage II sporulation protein M</fullName>
    </recommendedName>
</protein>
<keyword evidence="3" id="KW-1185">Reference proteome</keyword>
<accession>A0A3M2JUU7</accession>
<dbReference type="EMBL" id="RFFI01000008">
    <property type="protein sequence ID" value="RMI13878.1"/>
    <property type="molecule type" value="Genomic_DNA"/>
</dbReference>